<dbReference type="RefSeq" id="WP_044359337.1">
    <property type="nucleotide sequence ID" value="NZ_JXWY01000023.1"/>
</dbReference>
<dbReference type="STRING" id="569857.TP70_03450"/>
<protein>
    <submittedName>
        <fullName evidence="1">Integrase</fullName>
    </submittedName>
    <submittedName>
        <fullName evidence="2">Putative transposase</fullName>
    </submittedName>
</protein>
<dbReference type="AlphaFoldDB" id="A0A0D6XRI8"/>
<evidence type="ECO:0000313" key="2">
    <source>
        <dbReference type="EMBL" id="SUM58297.1"/>
    </source>
</evidence>
<dbReference type="GO" id="GO:0005829">
    <property type="term" value="C:cytosol"/>
    <property type="evidence" value="ECO:0007669"/>
    <property type="project" value="TreeGrafter"/>
</dbReference>
<dbReference type="GO" id="GO:0032196">
    <property type="term" value="P:transposition"/>
    <property type="evidence" value="ECO:0007669"/>
    <property type="project" value="TreeGrafter"/>
</dbReference>
<dbReference type="GO" id="GO:0004803">
    <property type="term" value="F:transposase activity"/>
    <property type="evidence" value="ECO:0007669"/>
    <property type="project" value="TreeGrafter"/>
</dbReference>
<gene>
    <name evidence="2" type="ORF">NCTC13832_02045</name>
    <name evidence="1" type="ORF">TP70_03450</name>
</gene>
<reference evidence="2 4" key="2">
    <citation type="submission" date="2018-06" db="EMBL/GenBank/DDBJ databases">
        <authorList>
            <consortium name="Pathogen Informatics"/>
            <person name="Doyle S."/>
        </authorList>
    </citation>
    <scope>NUCLEOTIDE SEQUENCE [LARGE SCALE GENOMIC DNA]</scope>
    <source>
        <strain evidence="2 4">NCTC13832</strain>
    </source>
</reference>
<dbReference type="SUPFAM" id="SSF46689">
    <property type="entry name" value="Homeodomain-like"/>
    <property type="match status" value="1"/>
</dbReference>
<evidence type="ECO:0000313" key="3">
    <source>
        <dbReference type="Proteomes" id="UP000032366"/>
    </source>
</evidence>
<reference evidence="1 3" key="1">
    <citation type="submission" date="2015-01" db="EMBL/GenBank/DDBJ databases">
        <authorList>
            <person name="Guo J."/>
        </authorList>
    </citation>
    <scope>NUCLEOTIDE SEQUENCE [LARGE SCALE GENOMIC DNA]</scope>
    <source>
        <strain evidence="1 3">DSM 22147</strain>
    </source>
</reference>
<evidence type="ECO:0000313" key="1">
    <source>
        <dbReference type="EMBL" id="KIX91227.1"/>
    </source>
</evidence>
<accession>A0A0D6XRI8</accession>
<keyword evidence="3" id="KW-1185">Reference proteome</keyword>
<dbReference type="PANTHER" id="PTHR10948:SF23">
    <property type="entry name" value="TRANSPOSASE INSI FOR INSERTION SEQUENCE ELEMENT IS30A-RELATED"/>
    <property type="match status" value="1"/>
</dbReference>
<dbReference type="InterPro" id="IPR051917">
    <property type="entry name" value="Transposase-Integrase"/>
</dbReference>
<dbReference type="InterPro" id="IPR009057">
    <property type="entry name" value="Homeodomain-like_sf"/>
</dbReference>
<dbReference type="EMBL" id="JXWY01000023">
    <property type="protein sequence ID" value="KIX91227.1"/>
    <property type="molecule type" value="Genomic_DNA"/>
</dbReference>
<dbReference type="Proteomes" id="UP000032366">
    <property type="component" value="Unassembled WGS sequence"/>
</dbReference>
<organism evidence="2 4">
    <name type="scientific">Staphylococcus microti</name>
    <dbReference type="NCBI Taxonomy" id="569857"/>
    <lineage>
        <taxon>Bacteria</taxon>
        <taxon>Bacillati</taxon>
        <taxon>Bacillota</taxon>
        <taxon>Bacilli</taxon>
        <taxon>Bacillales</taxon>
        <taxon>Staphylococcaceae</taxon>
        <taxon>Staphylococcus</taxon>
    </lineage>
</organism>
<dbReference type="Proteomes" id="UP000254100">
    <property type="component" value="Unassembled WGS sequence"/>
</dbReference>
<dbReference type="EMBL" id="UHDT01000001">
    <property type="protein sequence ID" value="SUM58297.1"/>
    <property type="molecule type" value="Genomic_DNA"/>
</dbReference>
<name>A0A0D6XRI8_9STAP</name>
<sequence>MKKRKRREELDYYSRLAIARYIDDGLTITQIANLLNRDYQVIWGELKRRTDENGEYDPVAAQEQAIEAKKYTEEDLEKRRILTPEAKVYIEEKLSLKWSPRQIASHIKKDTGVYISYPTIYRYIREGIVKVDVKRDLRRSGKKHNKSTETRGKIKVGDRAIMYRPYFGEKA</sequence>
<dbReference type="PANTHER" id="PTHR10948">
    <property type="entry name" value="TRANSPOSASE"/>
    <property type="match status" value="1"/>
</dbReference>
<evidence type="ECO:0000313" key="4">
    <source>
        <dbReference type="Proteomes" id="UP000254100"/>
    </source>
</evidence>
<proteinExistence type="predicted"/>